<dbReference type="Pfam" id="PF07957">
    <property type="entry name" value="DUF3294"/>
    <property type="match status" value="1"/>
</dbReference>
<gene>
    <name evidence="1" type="ORF">PBRASI_LOCUS8585</name>
</gene>
<dbReference type="EMBL" id="CAJVPI010001569">
    <property type="protein sequence ID" value="CAG8618844.1"/>
    <property type="molecule type" value="Genomic_DNA"/>
</dbReference>
<accession>A0A9N9GQJ2</accession>
<keyword evidence="2" id="KW-1185">Reference proteome</keyword>
<protein>
    <submittedName>
        <fullName evidence="1">7281_t:CDS:1</fullName>
    </submittedName>
</protein>
<evidence type="ECO:0000313" key="1">
    <source>
        <dbReference type="EMBL" id="CAG8618844.1"/>
    </source>
</evidence>
<sequence length="132" mass="14813">GVAQEVSLMTNLPIINLQTQLNAMHTQLNAIQTTFDRFNIILDRMNTMLQALDMRSFARALNSRVNDPTADIQPLPNLQNQTPNTFPDNISQLHGLTGASINTLLSFYGLPSHGRLEERRKILAQYIGIKLL</sequence>
<organism evidence="1 2">
    <name type="scientific">Paraglomus brasilianum</name>
    <dbReference type="NCBI Taxonomy" id="144538"/>
    <lineage>
        <taxon>Eukaryota</taxon>
        <taxon>Fungi</taxon>
        <taxon>Fungi incertae sedis</taxon>
        <taxon>Mucoromycota</taxon>
        <taxon>Glomeromycotina</taxon>
        <taxon>Glomeromycetes</taxon>
        <taxon>Paraglomerales</taxon>
        <taxon>Paraglomeraceae</taxon>
        <taxon>Paraglomus</taxon>
    </lineage>
</organism>
<reference evidence="1" key="1">
    <citation type="submission" date="2021-06" db="EMBL/GenBank/DDBJ databases">
        <authorList>
            <person name="Kallberg Y."/>
            <person name="Tangrot J."/>
            <person name="Rosling A."/>
        </authorList>
    </citation>
    <scope>NUCLEOTIDE SEQUENCE</scope>
    <source>
        <strain evidence="1">BR232B</strain>
    </source>
</reference>
<evidence type="ECO:0000313" key="2">
    <source>
        <dbReference type="Proteomes" id="UP000789739"/>
    </source>
</evidence>
<dbReference type="InterPro" id="IPR012917">
    <property type="entry name" value="DUF3294"/>
</dbReference>
<dbReference type="OrthoDB" id="2430292at2759"/>
<comment type="caution">
    <text evidence="1">The sequence shown here is derived from an EMBL/GenBank/DDBJ whole genome shotgun (WGS) entry which is preliminary data.</text>
</comment>
<dbReference type="AlphaFoldDB" id="A0A9N9GQJ2"/>
<dbReference type="Proteomes" id="UP000789739">
    <property type="component" value="Unassembled WGS sequence"/>
</dbReference>
<name>A0A9N9GQJ2_9GLOM</name>
<proteinExistence type="predicted"/>
<feature type="non-terminal residue" evidence="1">
    <location>
        <position position="132"/>
    </location>
</feature>